<organism evidence="2 3">
    <name type="scientific">Lacihabitans soyangensis</name>
    <dbReference type="NCBI Taxonomy" id="869394"/>
    <lineage>
        <taxon>Bacteria</taxon>
        <taxon>Pseudomonadati</taxon>
        <taxon>Bacteroidota</taxon>
        <taxon>Cytophagia</taxon>
        <taxon>Cytophagales</taxon>
        <taxon>Leadbetterellaceae</taxon>
        <taxon>Lacihabitans</taxon>
    </lineage>
</organism>
<evidence type="ECO:0000313" key="2">
    <source>
        <dbReference type="EMBL" id="MCP9762385.1"/>
    </source>
</evidence>
<dbReference type="Gene3D" id="2.40.128.270">
    <property type="match status" value="1"/>
</dbReference>
<dbReference type="Proteomes" id="UP001204144">
    <property type="component" value="Unassembled WGS sequence"/>
</dbReference>
<feature type="domain" description="DUF306" evidence="1">
    <location>
        <begin position="69"/>
        <end position="173"/>
    </location>
</feature>
<dbReference type="InterPro" id="IPR005184">
    <property type="entry name" value="DUF306_Meta_HslJ"/>
</dbReference>
<name>A0AAE3KW69_9BACT</name>
<dbReference type="Pfam" id="PF03724">
    <property type="entry name" value="META"/>
    <property type="match status" value="1"/>
</dbReference>
<evidence type="ECO:0000313" key="3">
    <source>
        <dbReference type="Proteomes" id="UP001204144"/>
    </source>
</evidence>
<protein>
    <submittedName>
        <fullName evidence="2">META domain-containing protein</fullName>
    </submittedName>
</protein>
<dbReference type="AlphaFoldDB" id="A0AAE3KW69"/>
<dbReference type="PANTHER" id="PTHR35535:SF2">
    <property type="entry name" value="DUF306 DOMAIN-CONTAINING PROTEIN"/>
    <property type="match status" value="1"/>
</dbReference>
<sequence length="177" mass="19919">MTLYKRKGFKGNNLMASVLWASPLKSKISNMRYFVLILFLMLNGCKSDDAISPDDNYIAGLASKSSIYAKWKLVSFENNQKINYEVVLEFKPEKNEKGSQILSGKSSINFYQADFIIDGSKLAINNLSVTEIAGNPSATAFETEYLKRLSETTNFKTSNETLTLSSAKQQMTFKLYN</sequence>
<comment type="caution">
    <text evidence="2">The sequence shown here is derived from an EMBL/GenBank/DDBJ whole genome shotgun (WGS) entry which is preliminary data.</text>
</comment>
<evidence type="ECO:0000259" key="1">
    <source>
        <dbReference type="Pfam" id="PF03724"/>
    </source>
</evidence>
<dbReference type="InterPro" id="IPR038670">
    <property type="entry name" value="HslJ-like_sf"/>
</dbReference>
<dbReference type="EMBL" id="RJUF01000009">
    <property type="protein sequence ID" value="MCP9762385.1"/>
    <property type="molecule type" value="Genomic_DNA"/>
</dbReference>
<gene>
    <name evidence="2" type="ORF">EGI31_05425</name>
</gene>
<reference evidence="2 3" key="1">
    <citation type="submission" date="2018-11" db="EMBL/GenBank/DDBJ databases">
        <title>Novel bacteria species description.</title>
        <authorList>
            <person name="Han J.-H."/>
        </authorList>
    </citation>
    <scope>NUCLEOTIDE SEQUENCE [LARGE SCALE GENOMIC DNA]</scope>
    <source>
        <strain evidence="2 3">KCTC23259</strain>
    </source>
</reference>
<accession>A0AAE3KW69</accession>
<proteinExistence type="predicted"/>
<dbReference type="InterPro" id="IPR053147">
    <property type="entry name" value="Hsp_HslJ-like"/>
</dbReference>
<dbReference type="PANTHER" id="PTHR35535">
    <property type="entry name" value="HEAT SHOCK PROTEIN HSLJ"/>
    <property type="match status" value="1"/>
</dbReference>
<keyword evidence="3" id="KW-1185">Reference proteome</keyword>